<comment type="caution">
    <text evidence="1">The sequence shown here is derived from an EMBL/GenBank/DDBJ whole genome shotgun (WGS) entry which is preliminary data.</text>
</comment>
<keyword evidence="2" id="KW-1185">Reference proteome</keyword>
<proteinExistence type="predicted"/>
<evidence type="ECO:0000313" key="2">
    <source>
        <dbReference type="Proteomes" id="UP000799429"/>
    </source>
</evidence>
<evidence type="ECO:0000313" key="1">
    <source>
        <dbReference type="EMBL" id="KAF2835193.1"/>
    </source>
</evidence>
<dbReference type="Proteomes" id="UP000799429">
    <property type="component" value="Unassembled WGS sequence"/>
</dbReference>
<dbReference type="AlphaFoldDB" id="A0A9P4S2S0"/>
<organism evidence="1 2">
    <name type="scientific">Patellaria atrata CBS 101060</name>
    <dbReference type="NCBI Taxonomy" id="1346257"/>
    <lineage>
        <taxon>Eukaryota</taxon>
        <taxon>Fungi</taxon>
        <taxon>Dikarya</taxon>
        <taxon>Ascomycota</taxon>
        <taxon>Pezizomycotina</taxon>
        <taxon>Dothideomycetes</taxon>
        <taxon>Dothideomycetes incertae sedis</taxon>
        <taxon>Patellariales</taxon>
        <taxon>Patellariaceae</taxon>
        <taxon>Patellaria</taxon>
    </lineage>
</organism>
<accession>A0A9P4S2S0</accession>
<reference evidence="1" key="1">
    <citation type="journal article" date="2020" name="Stud. Mycol.">
        <title>101 Dothideomycetes genomes: a test case for predicting lifestyles and emergence of pathogens.</title>
        <authorList>
            <person name="Haridas S."/>
            <person name="Albert R."/>
            <person name="Binder M."/>
            <person name="Bloem J."/>
            <person name="Labutti K."/>
            <person name="Salamov A."/>
            <person name="Andreopoulos B."/>
            <person name="Baker S."/>
            <person name="Barry K."/>
            <person name="Bills G."/>
            <person name="Bluhm B."/>
            <person name="Cannon C."/>
            <person name="Castanera R."/>
            <person name="Culley D."/>
            <person name="Daum C."/>
            <person name="Ezra D."/>
            <person name="Gonzalez J."/>
            <person name="Henrissat B."/>
            <person name="Kuo A."/>
            <person name="Liang C."/>
            <person name="Lipzen A."/>
            <person name="Lutzoni F."/>
            <person name="Magnuson J."/>
            <person name="Mondo S."/>
            <person name="Nolan M."/>
            <person name="Ohm R."/>
            <person name="Pangilinan J."/>
            <person name="Park H.-J."/>
            <person name="Ramirez L."/>
            <person name="Alfaro M."/>
            <person name="Sun H."/>
            <person name="Tritt A."/>
            <person name="Yoshinaga Y."/>
            <person name="Zwiers L.-H."/>
            <person name="Turgeon B."/>
            <person name="Goodwin S."/>
            <person name="Spatafora J."/>
            <person name="Crous P."/>
            <person name="Grigoriev I."/>
        </authorList>
    </citation>
    <scope>NUCLEOTIDE SEQUENCE</scope>
    <source>
        <strain evidence="1">CBS 101060</strain>
    </source>
</reference>
<protein>
    <submittedName>
        <fullName evidence="1">Uncharacterized protein</fullName>
    </submittedName>
</protein>
<dbReference type="OrthoDB" id="46529at2759"/>
<dbReference type="EMBL" id="MU006111">
    <property type="protein sequence ID" value="KAF2835193.1"/>
    <property type="molecule type" value="Genomic_DNA"/>
</dbReference>
<gene>
    <name evidence="1" type="ORF">M501DRAFT_471518</name>
</gene>
<sequence>MACVACQKPLTLEIEQESEDEDMQMEGVVGSSSSAAQPNTVPDDIELGCGCHFHWQCLLDAYQTPTCPSCSTPLTSPSSPKIPCTLHNEGGLQRNLDILPLLTEESYLRTHPEALKPRAFLTFCASNDVTSILHMLEDESSSTEDAIPLGSPARTALLRSQDPLGDHRSGLHAAVQGGAREVVWLLLLLASELELSRFPQEVLLEADALGVQRESQEGLVDIRRLRDARGRSAEDLAVEVGGVWHGWAGTGRLTI</sequence>
<name>A0A9P4S2S0_9PEZI</name>